<evidence type="ECO:0000313" key="1">
    <source>
        <dbReference type="EMBL" id="ERN16357.1"/>
    </source>
</evidence>
<sequence length="71" mass="7624">GKSESGQHKRCCQNFARPIFSISKLPPAGQRRTGRLSVLAAPKQGVLLTMGGKDQMTLGLSDGGDAWKRVK</sequence>
<dbReference type="Gramene" id="ERN16357">
    <property type="protein sequence ID" value="ERN16357"/>
    <property type="gene ID" value="AMTR_s04542p00007540"/>
</dbReference>
<feature type="non-terminal residue" evidence="1">
    <location>
        <position position="1"/>
    </location>
</feature>
<gene>
    <name evidence="1" type="ORF">AMTR_s04542p00007540</name>
</gene>
<dbReference type="HOGENOM" id="CLU_2747484_0_0_1"/>
<reference evidence="2" key="1">
    <citation type="journal article" date="2013" name="Science">
        <title>The Amborella genome and the evolution of flowering plants.</title>
        <authorList>
            <consortium name="Amborella Genome Project"/>
        </authorList>
    </citation>
    <scope>NUCLEOTIDE SEQUENCE [LARGE SCALE GENOMIC DNA]</scope>
</reference>
<evidence type="ECO:0000313" key="2">
    <source>
        <dbReference type="Proteomes" id="UP000017836"/>
    </source>
</evidence>
<dbReference type="Proteomes" id="UP000017836">
    <property type="component" value="Unassembled WGS sequence"/>
</dbReference>
<accession>U5D4K4</accession>
<organism evidence="1 2">
    <name type="scientific">Amborella trichopoda</name>
    <dbReference type="NCBI Taxonomy" id="13333"/>
    <lineage>
        <taxon>Eukaryota</taxon>
        <taxon>Viridiplantae</taxon>
        <taxon>Streptophyta</taxon>
        <taxon>Embryophyta</taxon>
        <taxon>Tracheophyta</taxon>
        <taxon>Spermatophyta</taxon>
        <taxon>Magnoliopsida</taxon>
        <taxon>Amborellales</taxon>
        <taxon>Amborellaceae</taxon>
        <taxon>Amborella</taxon>
    </lineage>
</organism>
<dbReference type="EMBL" id="KI392450">
    <property type="protein sequence ID" value="ERN16357.1"/>
    <property type="molecule type" value="Genomic_DNA"/>
</dbReference>
<proteinExistence type="predicted"/>
<keyword evidence="2" id="KW-1185">Reference proteome</keyword>
<dbReference type="AlphaFoldDB" id="U5D4K4"/>
<protein>
    <submittedName>
        <fullName evidence="1">Uncharacterized protein</fullName>
    </submittedName>
</protein>
<name>U5D4K4_AMBTC</name>